<keyword evidence="3 7" id="KW-0863">Zinc-finger</keyword>
<dbReference type="Gramene" id="mRNA:HanXRQr2_Chr16g0751911">
    <property type="protein sequence ID" value="CDS:HanXRQr2_Chr16g0751911.1"/>
    <property type="gene ID" value="HanXRQr2_Chr16g0751911"/>
</dbReference>
<keyword evidence="5" id="KW-0805">Transcription regulation</keyword>
<dbReference type="PROSITE" id="PS00028">
    <property type="entry name" value="ZINC_FINGER_C2H2_1"/>
    <property type="match status" value="2"/>
</dbReference>
<dbReference type="SMART" id="SM00355">
    <property type="entry name" value="ZnF_C2H2"/>
    <property type="match status" value="2"/>
</dbReference>
<keyword evidence="4" id="KW-0862">Zinc</keyword>
<dbReference type="Gene3D" id="3.30.160.60">
    <property type="entry name" value="Classic Zinc Finger"/>
    <property type="match status" value="1"/>
</dbReference>
<keyword evidence="12" id="KW-1185">Reference proteome</keyword>
<keyword evidence="1" id="KW-0479">Metal-binding</keyword>
<evidence type="ECO:0000256" key="3">
    <source>
        <dbReference type="ARBA" id="ARBA00022771"/>
    </source>
</evidence>
<keyword evidence="6" id="KW-0804">Transcription</keyword>
<feature type="domain" description="C2H2-type" evidence="9">
    <location>
        <begin position="133"/>
        <end position="155"/>
    </location>
</feature>
<dbReference type="STRING" id="4232.A0A251VSM5"/>
<reference evidence="11" key="2">
    <citation type="submission" date="2017-02" db="EMBL/GenBank/DDBJ databases">
        <title>Sunflower complete genome.</title>
        <authorList>
            <person name="Langlade N."/>
            <person name="Munos S."/>
        </authorList>
    </citation>
    <scope>NUCLEOTIDE SEQUENCE [LARGE SCALE GENOMIC DNA]</scope>
    <source>
        <tissue evidence="11">Leaves</tissue>
    </source>
</reference>
<dbReference type="OMA" id="RTCSISF"/>
<dbReference type="GO" id="GO:0000976">
    <property type="term" value="F:transcription cis-regulatory region binding"/>
    <property type="evidence" value="ECO:0000318"/>
    <property type="project" value="GO_Central"/>
</dbReference>
<dbReference type="SUPFAM" id="SSF57667">
    <property type="entry name" value="beta-beta-alpha zinc fingers"/>
    <property type="match status" value="1"/>
</dbReference>
<evidence type="ECO:0000256" key="6">
    <source>
        <dbReference type="ARBA" id="ARBA00023163"/>
    </source>
</evidence>
<dbReference type="EMBL" id="CM007890">
    <property type="protein sequence ID" value="OTG38052.1"/>
    <property type="molecule type" value="Genomic_DNA"/>
</dbReference>
<accession>A0A251VSM5</accession>
<evidence type="ECO:0000259" key="9">
    <source>
        <dbReference type="PROSITE" id="PS50157"/>
    </source>
</evidence>
<reference evidence="10" key="3">
    <citation type="submission" date="2020-06" db="EMBL/GenBank/DDBJ databases">
        <title>Helianthus annuus Genome sequencing and assembly Release 2.</title>
        <authorList>
            <person name="Gouzy J."/>
            <person name="Langlade N."/>
            <person name="Munos S."/>
        </authorList>
    </citation>
    <scope>NUCLEOTIDE SEQUENCE</scope>
    <source>
        <tissue evidence="10">Leaves</tissue>
    </source>
</reference>
<dbReference type="OrthoDB" id="40579at2759"/>
<evidence type="ECO:0000313" key="11">
    <source>
        <dbReference type="EMBL" id="OTG38052.1"/>
    </source>
</evidence>
<feature type="region of interest" description="Disordered" evidence="8">
    <location>
        <begin position="102"/>
        <end position="123"/>
    </location>
</feature>
<gene>
    <name evidence="11" type="ORF">HannXRQ_Chr01g0025481</name>
    <name evidence="10" type="ORF">HanXRQr2_Chr16g0751911</name>
</gene>
<evidence type="ECO:0000313" key="10">
    <source>
        <dbReference type="EMBL" id="KAF5760304.1"/>
    </source>
</evidence>
<dbReference type="PANTHER" id="PTHR45988:SF41">
    <property type="entry name" value="ZINC FINGER C2H2-TYPE_INTEGRASE DNA-BINDING DOMAIN-CONTAINING PROTEIN-RELATED"/>
    <property type="match status" value="1"/>
</dbReference>
<organism evidence="11 12">
    <name type="scientific">Helianthus annuus</name>
    <name type="common">Common sunflower</name>
    <dbReference type="NCBI Taxonomy" id="4232"/>
    <lineage>
        <taxon>Eukaryota</taxon>
        <taxon>Viridiplantae</taxon>
        <taxon>Streptophyta</taxon>
        <taxon>Embryophyta</taxon>
        <taxon>Tracheophyta</taxon>
        <taxon>Spermatophyta</taxon>
        <taxon>Magnoliopsida</taxon>
        <taxon>eudicotyledons</taxon>
        <taxon>Gunneridae</taxon>
        <taxon>Pentapetalae</taxon>
        <taxon>asterids</taxon>
        <taxon>campanulids</taxon>
        <taxon>Asterales</taxon>
        <taxon>Asteraceae</taxon>
        <taxon>Asteroideae</taxon>
        <taxon>Heliantheae alliance</taxon>
        <taxon>Heliantheae</taxon>
        <taxon>Helianthus</taxon>
    </lineage>
</organism>
<protein>
    <submittedName>
        <fullName evidence="11">Putative zinc finger, C2H2-like protein</fullName>
    </submittedName>
    <submittedName>
        <fullName evidence="10">Transcription factor C2H2 family</fullName>
    </submittedName>
</protein>
<evidence type="ECO:0000256" key="1">
    <source>
        <dbReference type="ARBA" id="ARBA00022723"/>
    </source>
</evidence>
<dbReference type="InterPro" id="IPR013087">
    <property type="entry name" value="Znf_C2H2_type"/>
</dbReference>
<dbReference type="GO" id="GO:0006355">
    <property type="term" value="P:regulation of DNA-templated transcription"/>
    <property type="evidence" value="ECO:0000318"/>
    <property type="project" value="GO_Central"/>
</dbReference>
<dbReference type="InterPro" id="IPR044653">
    <property type="entry name" value="AZF1/2/3-like"/>
</dbReference>
<dbReference type="GO" id="GO:0008270">
    <property type="term" value="F:zinc ion binding"/>
    <property type="evidence" value="ECO:0007669"/>
    <property type="project" value="UniProtKB-KW"/>
</dbReference>
<reference evidence="10 12" key="1">
    <citation type="journal article" date="2017" name="Nature">
        <title>The sunflower genome provides insights into oil metabolism, flowering and Asterid evolution.</title>
        <authorList>
            <person name="Badouin H."/>
            <person name="Gouzy J."/>
            <person name="Grassa C.J."/>
            <person name="Murat F."/>
            <person name="Staton S.E."/>
            <person name="Cottret L."/>
            <person name="Lelandais-Briere C."/>
            <person name="Owens G.L."/>
            <person name="Carrere S."/>
            <person name="Mayjonade B."/>
            <person name="Legrand L."/>
            <person name="Gill N."/>
            <person name="Kane N.C."/>
            <person name="Bowers J.E."/>
            <person name="Hubner S."/>
            <person name="Bellec A."/>
            <person name="Berard A."/>
            <person name="Berges H."/>
            <person name="Blanchet N."/>
            <person name="Boniface M.C."/>
            <person name="Brunel D."/>
            <person name="Catrice O."/>
            <person name="Chaidir N."/>
            <person name="Claudel C."/>
            <person name="Donnadieu C."/>
            <person name="Faraut T."/>
            <person name="Fievet G."/>
            <person name="Helmstetter N."/>
            <person name="King M."/>
            <person name="Knapp S.J."/>
            <person name="Lai Z."/>
            <person name="Le Paslier M.C."/>
            <person name="Lippi Y."/>
            <person name="Lorenzon L."/>
            <person name="Mandel J.R."/>
            <person name="Marage G."/>
            <person name="Marchand G."/>
            <person name="Marquand E."/>
            <person name="Bret-Mestries E."/>
            <person name="Morien E."/>
            <person name="Nambeesan S."/>
            <person name="Nguyen T."/>
            <person name="Pegot-Espagnet P."/>
            <person name="Pouilly N."/>
            <person name="Raftis F."/>
            <person name="Sallet E."/>
            <person name="Schiex T."/>
            <person name="Thomas J."/>
            <person name="Vandecasteele C."/>
            <person name="Vares D."/>
            <person name="Vear F."/>
            <person name="Vautrin S."/>
            <person name="Crespi M."/>
            <person name="Mangin B."/>
            <person name="Burke J.M."/>
            <person name="Salse J."/>
            <person name="Munos S."/>
            <person name="Vincourt P."/>
            <person name="Rieseberg L.H."/>
            <person name="Langlade N.B."/>
        </authorList>
    </citation>
    <scope>NUCLEOTIDE SEQUENCE [LARGE SCALE GENOMIC DNA]</scope>
    <source>
        <strain evidence="12">cv. SF193</strain>
        <tissue evidence="10">Leaves</tissue>
    </source>
</reference>
<dbReference type="PANTHER" id="PTHR45988">
    <property type="entry name" value="C2H2 TYPE ZINC FINGER TRANSCRIPTION FACTOR FAMILY-RELATED"/>
    <property type="match status" value="1"/>
</dbReference>
<sequence length="189" mass="20386">MTLQALTTLLTTPELTFLHYTDTNTTTTTTTVTACHPPPPPSPEPTGEDQYLALTLMLLARGDSTTQPSPSSPQHSDHIPTMLYACNICNKVFPTYQALGGHKSSHRRNVPLGSDDQTLTSGDLKRDGVKGCHECSICHRCFPSGQALGGHKRRHYDGGGGTAIHGQPRDFDLNLPACPEYPFSLSVDG</sequence>
<dbReference type="GO" id="GO:0003700">
    <property type="term" value="F:DNA-binding transcription factor activity"/>
    <property type="evidence" value="ECO:0000318"/>
    <property type="project" value="GO_Central"/>
</dbReference>
<keyword evidence="2" id="KW-0677">Repeat</keyword>
<proteinExistence type="predicted"/>
<dbReference type="InterPro" id="IPR036236">
    <property type="entry name" value="Znf_C2H2_sf"/>
</dbReference>
<evidence type="ECO:0000256" key="8">
    <source>
        <dbReference type="SAM" id="MobiDB-lite"/>
    </source>
</evidence>
<dbReference type="AlphaFoldDB" id="A0A251VSM5"/>
<evidence type="ECO:0000256" key="7">
    <source>
        <dbReference type="PROSITE-ProRule" id="PRU00042"/>
    </source>
</evidence>
<evidence type="ECO:0000256" key="2">
    <source>
        <dbReference type="ARBA" id="ARBA00022737"/>
    </source>
</evidence>
<evidence type="ECO:0000256" key="5">
    <source>
        <dbReference type="ARBA" id="ARBA00023015"/>
    </source>
</evidence>
<evidence type="ECO:0000256" key="4">
    <source>
        <dbReference type="ARBA" id="ARBA00022833"/>
    </source>
</evidence>
<dbReference type="PROSITE" id="PS50157">
    <property type="entry name" value="ZINC_FINGER_C2H2_2"/>
    <property type="match status" value="2"/>
</dbReference>
<dbReference type="EMBL" id="MNCJ02000331">
    <property type="protein sequence ID" value="KAF5760304.1"/>
    <property type="molecule type" value="Genomic_DNA"/>
</dbReference>
<name>A0A251VSM5_HELAN</name>
<dbReference type="GO" id="GO:0005634">
    <property type="term" value="C:nucleus"/>
    <property type="evidence" value="ECO:0000318"/>
    <property type="project" value="GO_Central"/>
</dbReference>
<feature type="domain" description="C2H2-type" evidence="9">
    <location>
        <begin position="84"/>
        <end position="111"/>
    </location>
</feature>
<dbReference type="Proteomes" id="UP000215914">
    <property type="component" value="Chromosome 1"/>
</dbReference>
<evidence type="ECO:0000313" key="12">
    <source>
        <dbReference type="Proteomes" id="UP000215914"/>
    </source>
</evidence>
<dbReference type="InParanoid" id="A0A251VSM5"/>
<dbReference type="Pfam" id="PF13912">
    <property type="entry name" value="zf-C2H2_6"/>
    <property type="match status" value="2"/>
</dbReference>